<proteinExistence type="inferred from homology"/>
<dbReference type="InterPro" id="IPR018170">
    <property type="entry name" value="Aldo/ket_reductase_CS"/>
</dbReference>
<dbReference type="RefSeq" id="WP_377941381.1">
    <property type="nucleotide sequence ID" value="NZ_JBHUCX010000013.1"/>
</dbReference>
<dbReference type="PRINTS" id="PR00069">
    <property type="entry name" value="ALDKETRDTASE"/>
</dbReference>
<evidence type="ECO:0000313" key="6">
    <source>
        <dbReference type="Proteomes" id="UP001597079"/>
    </source>
</evidence>
<reference evidence="6" key="1">
    <citation type="journal article" date="2019" name="Int. J. Syst. Evol. Microbiol.">
        <title>The Global Catalogue of Microorganisms (GCM) 10K type strain sequencing project: providing services to taxonomists for standard genome sequencing and annotation.</title>
        <authorList>
            <consortium name="The Broad Institute Genomics Platform"/>
            <consortium name="The Broad Institute Genome Sequencing Center for Infectious Disease"/>
            <person name="Wu L."/>
            <person name="Ma J."/>
        </authorList>
    </citation>
    <scope>NUCLEOTIDE SEQUENCE [LARGE SCALE GENOMIC DNA]</scope>
    <source>
        <strain evidence="6">CGMCC 1.12286</strain>
    </source>
</reference>
<keyword evidence="3" id="KW-0560">Oxidoreductase</keyword>
<dbReference type="PROSITE" id="PS00798">
    <property type="entry name" value="ALDOKETO_REDUCTASE_1"/>
    <property type="match status" value="1"/>
</dbReference>
<feature type="domain" description="NADP-dependent oxidoreductase" evidence="4">
    <location>
        <begin position="22"/>
        <end position="264"/>
    </location>
</feature>
<dbReference type="Proteomes" id="UP001597079">
    <property type="component" value="Unassembled WGS sequence"/>
</dbReference>
<dbReference type="PANTHER" id="PTHR43827:SF3">
    <property type="entry name" value="NADP-DEPENDENT OXIDOREDUCTASE DOMAIN-CONTAINING PROTEIN"/>
    <property type="match status" value="1"/>
</dbReference>
<organism evidence="5 6">
    <name type="scientific">Alicyclobacillus fodiniaquatilis</name>
    <dbReference type="NCBI Taxonomy" id="1661150"/>
    <lineage>
        <taxon>Bacteria</taxon>
        <taxon>Bacillati</taxon>
        <taxon>Bacillota</taxon>
        <taxon>Bacilli</taxon>
        <taxon>Bacillales</taxon>
        <taxon>Alicyclobacillaceae</taxon>
        <taxon>Alicyclobacillus</taxon>
    </lineage>
</organism>
<dbReference type="Gene3D" id="3.20.20.100">
    <property type="entry name" value="NADP-dependent oxidoreductase domain"/>
    <property type="match status" value="1"/>
</dbReference>
<gene>
    <name evidence="5" type="ORF">ACFSB2_03795</name>
</gene>
<dbReference type="PROSITE" id="PS00062">
    <property type="entry name" value="ALDOKETO_REDUCTASE_2"/>
    <property type="match status" value="1"/>
</dbReference>
<comment type="similarity">
    <text evidence="1">Belongs to the aldo/keto reductase family.</text>
</comment>
<dbReference type="InterPro" id="IPR044500">
    <property type="entry name" value="AKR5G"/>
</dbReference>
<evidence type="ECO:0000256" key="2">
    <source>
        <dbReference type="ARBA" id="ARBA00022857"/>
    </source>
</evidence>
<dbReference type="PIRSF" id="PIRSF000097">
    <property type="entry name" value="AKR"/>
    <property type="match status" value="1"/>
</dbReference>
<evidence type="ECO:0000256" key="3">
    <source>
        <dbReference type="ARBA" id="ARBA00023002"/>
    </source>
</evidence>
<evidence type="ECO:0000259" key="4">
    <source>
        <dbReference type="Pfam" id="PF00248"/>
    </source>
</evidence>
<protein>
    <submittedName>
        <fullName evidence="5">Aldo/keto reductase</fullName>
    </submittedName>
</protein>
<accession>A0ABW4JBX1</accession>
<evidence type="ECO:0000256" key="1">
    <source>
        <dbReference type="ARBA" id="ARBA00007905"/>
    </source>
</evidence>
<keyword evidence="2" id="KW-0521">NADP</keyword>
<dbReference type="CDD" id="cd19157">
    <property type="entry name" value="AKR_AKR5G1-3"/>
    <property type="match status" value="1"/>
</dbReference>
<evidence type="ECO:0000313" key="5">
    <source>
        <dbReference type="EMBL" id="MFD1673831.1"/>
    </source>
</evidence>
<dbReference type="InterPro" id="IPR036812">
    <property type="entry name" value="NAD(P)_OxRdtase_dom_sf"/>
</dbReference>
<dbReference type="Pfam" id="PF00248">
    <property type="entry name" value="Aldo_ket_red"/>
    <property type="match status" value="1"/>
</dbReference>
<dbReference type="InterPro" id="IPR020471">
    <property type="entry name" value="AKR"/>
</dbReference>
<dbReference type="SUPFAM" id="SSF51430">
    <property type="entry name" value="NAD(P)-linked oxidoreductase"/>
    <property type="match status" value="1"/>
</dbReference>
<dbReference type="PANTHER" id="PTHR43827">
    <property type="entry name" value="2,5-DIKETO-D-GLUCONIC ACID REDUCTASE"/>
    <property type="match status" value="1"/>
</dbReference>
<comment type="caution">
    <text evidence="5">The sequence shown here is derived from an EMBL/GenBank/DDBJ whole genome shotgun (WGS) entry which is preliminary data.</text>
</comment>
<keyword evidence="6" id="KW-1185">Reference proteome</keyword>
<sequence>MVATHIADYTVLNNGMKMPWFGLGVWQGEPKDGPEVEHSIRIAIEAGYRHIDTAAGYENEVGVGNAVRASSIPREEIFITSKVRNSDQGYDSTLRAFEESFQKLGLDYIDLYLIHWPVKGKYKDTWRALEQVYRDGRVKAIGVSNFQIHHLEDLLANANVVPTVNQIELHPLLTQVKVRDYCRSKGIQVEAWSPLMQGHLDHPVLTNLAVKYKRTVAQLVLRWDLQHEIVTIPKSAREVRIRENADVFNFELSDDDMAAIDSLNQDKRFGADPDNFDF</sequence>
<name>A0ABW4JBX1_9BACL</name>
<dbReference type="InterPro" id="IPR023210">
    <property type="entry name" value="NADP_OxRdtase_dom"/>
</dbReference>
<dbReference type="EMBL" id="JBHUCX010000013">
    <property type="protein sequence ID" value="MFD1673831.1"/>
    <property type="molecule type" value="Genomic_DNA"/>
</dbReference>